<dbReference type="EnsemblPlants" id="Zm00001eb233700_T001">
    <property type="protein sequence ID" value="Zm00001eb233700_P001"/>
    <property type="gene ID" value="Zm00001eb233700"/>
</dbReference>
<dbReference type="Proteomes" id="UP000007305">
    <property type="component" value="Chromosome 5"/>
</dbReference>
<keyword evidence="3" id="KW-1185">Reference proteome</keyword>
<evidence type="ECO:0000313" key="2">
    <source>
        <dbReference type="EnsemblPlants" id="Zm00001eb233700_P001"/>
    </source>
</evidence>
<proteinExistence type="predicted"/>
<feature type="compositionally biased region" description="Basic and acidic residues" evidence="1">
    <location>
        <begin position="65"/>
        <end position="81"/>
    </location>
</feature>
<evidence type="ECO:0000313" key="3">
    <source>
        <dbReference type="Proteomes" id="UP000007305"/>
    </source>
</evidence>
<reference evidence="2" key="3">
    <citation type="submission" date="2021-05" db="UniProtKB">
        <authorList>
            <consortium name="EnsemblPlants"/>
        </authorList>
    </citation>
    <scope>IDENTIFICATION</scope>
    <source>
        <strain evidence="2">cv. B73</strain>
    </source>
</reference>
<feature type="region of interest" description="Disordered" evidence="1">
    <location>
        <begin position="142"/>
        <end position="174"/>
    </location>
</feature>
<dbReference type="InParanoid" id="A0A804U7M7"/>
<organism evidence="2 3">
    <name type="scientific">Zea mays</name>
    <name type="common">Maize</name>
    <dbReference type="NCBI Taxonomy" id="4577"/>
    <lineage>
        <taxon>Eukaryota</taxon>
        <taxon>Viridiplantae</taxon>
        <taxon>Streptophyta</taxon>
        <taxon>Embryophyta</taxon>
        <taxon>Tracheophyta</taxon>
        <taxon>Spermatophyta</taxon>
        <taxon>Magnoliopsida</taxon>
        <taxon>Liliopsida</taxon>
        <taxon>Poales</taxon>
        <taxon>Poaceae</taxon>
        <taxon>PACMAD clade</taxon>
        <taxon>Panicoideae</taxon>
        <taxon>Andropogonodae</taxon>
        <taxon>Andropogoneae</taxon>
        <taxon>Tripsacinae</taxon>
        <taxon>Zea</taxon>
    </lineage>
</organism>
<dbReference type="Gramene" id="Zm00001eb233700_T001">
    <property type="protein sequence ID" value="Zm00001eb233700_P001"/>
    <property type="gene ID" value="Zm00001eb233700"/>
</dbReference>
<sequence>MPIPTALVLLVPAPLDPSDSRPRSPTPSAPLQSHDDPPPTAASTTSPDFPAVSAVSRKPTLLVGRGREAQSHGVHAEGDPKWIKQICRSRVRSGHPKQGPSSGTCRPAGPANRYFSTVFSSSPAGSTNDAKQADLYTMLNKQSSRGQNGNGVTGSSGWQIPRPPTYKDGKHAYPNESSESPYFVSSMHYGGREFYSNTLEWSITQQTDSRKTMTFCFPITGVIMQPAGMPQRGGSMWMRTAYPSAVILSVASNAADSAISPMDKHRAPWSLLPTDHAAKFTVLLWQDPMLWPISNGVMRPIPHPSVLPVGGTWSRLNGSSSFVTAASSSRTVDRLRLDTNTGEFRTFVFVGTQASSSIIRLRVRSLGCGVGLC</sequence>
<evidence type="ECO:0000256" key="1">
    <source>
        <dbReference type="SAM" id="MobiDB-lite"/>
    </source>
</evidence>
<feature type="region of interest" description="Disordered" evidence="1">
    <location>
        <begin position="12"/>
        <end position="81"/>
    </location>
</feature>
<feature type="compositionally biased region" description="Low complexity" evidence="1">
    <location>
        <begin position="41"/>
        <end position="51"/>
    </location>
</feature>
<protein>
    <submittedName>
        <fullName evidence="2">Uncharacterized protein</fullName>
    </submittedName>
</protein>
<reference evidence="2" key="2">
    <citation type="submission" date="2019-07" db="EMBL/GenBank/DDBJ databases">
        <authorList>
            <person name="Seetharam A."/>
            <person name="Woodhouse M."/>
            <person name="Cannon E."/>
        </authorList>
    </citation>
    <scope>NUCLEOTIDE SEQUENCE [LARGE SCALE GENOMIC DNA]</scope>
    <source>
        <strain evidence="2">cv. B73</strain>
    </source>
</reference>
<accession>A0A804U7M7</accession>
<dbReference type="AlphaFoldDB" id="A0A804U7M7"/>
<name>A0A804U7M7_MAIZE</name>
<reference evidence="3" key="1">
    <citation type="journal article" date="2009" name="Science">
        <title>The B73 maize genome: complexity, diversity, and dynamics.</title>
        <authorList>
            <person name="Schnable P.S."/>
            <person name="Ware D."/>
            <person name="Fulton R.S."/>
            <person name="Stein J.C."/>
            <person name="Wei F."/>
            <person name="Pasternak S."/>
            <person name="Liang C."/>
            <person name="Zhang J."/>
            <person name="Fulton L."/>
            <person name="Graves T.A."/>
            <person name="Minx P."/>
            <person name="Reily A.D."/>
            <person name="Courtney L."/>
            <person name="Kruchowski S.S."/>
            <person name="Tomlinson C."/>
            <person name="Strong C."/>
            <person name="Delehaunty K."/>
            <person name="Fronick C."/>
            <person name="Courtney B."/>
            <person name="Rock S.M."/>
            <person name="Belter E."/>
            <person name="Du F."/>
            <person name="Kim K."/>
            <person name="Abbott R.M."/>
            <person name="Cotton M."/>
            <person name="Levy A."/>
            <person name="Marchetto P."/>
            <person name="Ochoa K."/>
            <person name="Jackson S.M."/>
            <person name="Gillam B."/>
            <person name="Chen W."/>
            <person name="Yan L."/>
            <person name="Higginbotham J."/>
            <person name="Cardenas M."/>
            <person name="Waligorski J."/>
            <person name="Applebaum E."/>
            <person name="Phelps L."/>
            <person name="Falcone J."/>
            <person name="Kanchi K."/>
            <person name="Thane T."/>
            <person name="Scimone A."/>
            <person name="Thane N."/>
            <person name="Henke J."/>
            <person name="Wang T."/>
            <person name="Ruppert J."/>
            <person name="Shah N."/>
            <person name="Rotter K."/>
            <person name="Hodges J."/>
            <person name="Ingenthron E."/>
            <person name="Cordes M."/>
            <person name="Kohlberg S."/>
            <person name="Sgro J."/>
            <person name="Delgado B."/>
            <person name="Mead K."/>
            <person name="Chinwalla A."/>
            <person name="Leonard S."/>
            <person name="Crouse K."/>
            <person name="Collura K."/>
            <person name="Kudrna D."/>
            <person name="Currie J."/>
            <person name="He R."/>
            <person name="Angelova A."/>
            <person name="Rajasekar S."/>
            <person name="Mueller T."/>
            <person name="Lomeli R."/>
            <person name="Scara G."/>
            <person name="Ko A."/>
            <person name="Delaney K."/>
            <person name="Wissotski M."/>
            <person name="Lopez G."/>
            <person name="Campos D."/>
            <person name="Braidotti M."/>
            <person name="Ashley E."/>
            <person name="Golser W."/>
            <person name="Kim H."/>
            <person name="Lee S."/>
            <person name="Lin J."/>
            <person name="Dujmic Z."/>
            <person name="Kim W."/>
            <person name="Talag J."/>
            <person name="Zuccolo A."/>
            <person name="Fan C."/>
            <person name="Sebastian A."/>
            <person name="Kramer M."/>
            <person name="Spiegel L."/>
            <person name="Nascimento L."/>
            <person name="Zutavern T."/>
            <person name="Miller B."/>
            <person name="Ambroise C."/>
            <person name="Muller S."/>
            <person name="Spooner W."/>
            <person name="Narechania A."/>
            <person name="Ren L."/>
            <person name="Wei S."/>
            <person name="Kumari S."/>
            <person name="Faga B."/>
            <person name="Levy M.J."/>
            <person name="McMahan L."/>
            <person name="Van Buren P."/>
            <person name="Vaughn M.W."/>
            <person name="Ying K."/>
            <person name="Yeh C.-T."/>
            <person name="Emrich S.J."/>
            <person name="Jia Y."/>
            <person name="Kalyanaraman A."/>
            <person name="Hsia A.-P."/>
            <person name="Barbazuk W.B."/>
            <person name="Baucom R.S."/>
            <person name="Brutnell T.P."/>
            <person name="Carpita N.C."/>
            <person name="Chaparro C."/>
            <person name="Chia J.-M."/>
            <person name="Deragon J.-M."/>
            <person name="Estill J.C."/>
            <person name="Fu Y."/>
            <person name="Jeddeloh J.A."/>
            <person name="Han Y."/>
            <person name="Lee H."/>
            <person name="Li P."/>
            <person name="Lisch D.R."/>
            <person name="Liu S."/>
            <person name="Liu Z."/>
            <person name="Nagel D.H."/>
            <person name="McCann M.C."/>
            <person name="SanMiguel P."/>
            <person name="Myers A.M."/>
            <person name="Nettleton D."/>
            <person name="Nguyen J."/>
            <person name="Penning B.W."/>
            <person name="Ponnala L."/>
            <person name="Schneider K.L."/>
            <person name="Schwartz D.C."/>
            <person name="Sharma A."/>
            <person name="Soderlund C."/>
            <person name="Springer N.M."/>
            <person name="Sun Q."/>
            <person name="Wang H."/>
            <person name="Waterman M."/>
            <person name="Westerman R."/>
            <person name="Wolfgruber T.K."/>
            <person name="Yang L."/>
            <person name="Yu Y."/>
            <person name="Zhang L."/>
            <person name="Zhou S."/>
            <person name="Zhu Q."/>
            <person name="Bennetzen J.L."/>
            <person name="Dawe R.K."/>
            <person name="Jiang J."/>
            <person name="Jiang N."/>
            <person name="Presting G.G."/>
            <person name="Wessler S.R."/>
            <person name="Aluru S."/>
            <person name="Martienssen R.A."/>
            <person name="Clifton S.W."/>
            <person name="McCombie W.R."/>
            <person name="Wing R.A."/>
            <person name="Wilson R.K."/>
        </authorList>
    </citation>
    <scope>NUCLEOTIDE SEQUENCE [LARGE SCALE GENOMIC DNA]</scope>
    <source>
        <strain evidence="3">cv. B73</strain>
    </source>
</reference>